<dbReference type="Proteomes" id="UP000297777">
    <property type="component" value="Unassembled WGS sequence"/>
</dbReference>
<reference evidence="1 2" key="1">
    <citation type="submission" date="2017-12" db="EMBL/GenBank/DDBJ databases">
        <title>Comparative genomics of Botrytis spp.</title>
        <authorList>
            <person name="Valero-Jimenez C.A."/>
            <person name="Tapia P."/>
            <person name="Veloso J."/>
            <person name="Silva-Moreno E."/>
            <person name="Staats M."/>
            <person name="Valdes J.H."/>
            <person name="Van Kan J.A.L."/>
        </authorList>
    </citation>
    <scope>NUCLEOTIDE SEQUENCE [LARGE SCALE GENOMIC DNA]</scope>
    <source>
        <strain evidence="1 2">Bt9001</strain>
    </source>
</reference>
<comment type="caution">
    <text evidence="1">The sequence shown here is derived from an EMBL/GenBank/DDBJ whole genome shotgun (WGS) entry which is preliminary data.</text>
</comment>
<dbReference type="AlphaFoldDB" id="A0A4Z1EGB3"/>
<proteinExistence type="predicted"/>
<accession>A0A4Z1EGB3</accession>
<organism evidence="1 2">
    <name type="scientific">Botrytis tulipae</name>
    <dbReference type="NCBI Taxonomy" id="87230"/>
    <lineage>
        <taxon>Eukaryota</taxon>
        <taxon>Fungi</taxon>
        <taxon>Dikarya</taxon>
        <taxon>Ascomycota</taxon>
        <taxon>Pezizomycotina</taxon>
        <taxon>Leotiomycetes</taxon>
        <taxon>Helotiales</taxon>
        <taxon>Sclerotiniaceae</taxon>
        <taxon>Botrytis</taxon>
    </lineage>
</organism>
<keyword evidence="2" id="KW-1185">Reference proteome</keyword>
<gene>
    <name evidence="1" type="ORF">BTUL_0108g00100</name>
</gene>
<evidence type="ECO:0000313" key="2">
    <source>
        <dbReference type="Proteomes" id="UP000297777"/>
    </source>
</evidence>
<sequence>MSRSGGFLLITSAHVSLSYRIFTPISDLEKDVKVFVWEGLASLTDTDRCLLESNPTYGLGNHLTKYCLQYDIQSAWDV</sequence>
<protein>
    <submittedName>
        <fullName evidence="1">Uncharacterized protein</fullName>
    </submittedName>
</protein>
<evidence type="ECO:0000313" key="1">
    <source>
        <dbReference type="EMBL" id="TGO11494.1"/>
    </source>
</evidence>
<name>A0A4Z1EGB3_9HELO</name>
<dbReference type="EMBL" id="PQXH01000108">
    <property type="protein sequence ID" value="TGO11494.1"/>
    <property type="molecule type" value="Genomic_DNA"/>
</dbReference>